<dbReference type="Gene3D" id="1.50.10.10">
    <property type="match status" value="1"/>
</dbReference>
<proteinExistence type="inferred from homology"/>
<dbReference type="InterPro" id="IPR008928">
    <property type="entry name" value="6-hairpin_glycosidase_sf"/>
</dbReference>
<evidence type="ECO:0000313" key="3">
    <source>
        <dbReference type="EMBL" id="KAG5458946.1"/>
    </source>
</evidence>
<protein>
    <recommendedName>
        <fullName evidence="2">Trehalase</fullName>
        <ecNumber evidence="2">3.2.1.28</ecNumber>
    </recommendedName>
    <alternativeName>
        <fullName evidence="2">Alpha-trehalose glucohydrolase</fullName>
    </alternativeName>
</protein>
<dbReference type="OrthoDB" id="3542292at2759"/>
<organism evidence="3 4">
    <name type="scientific">Olpidium bornovanus</name>
    <dbReference type="NCBI Taxonomy" id="278681"/>
    <lineage>
        <taxon>Eukaryota</taxon>
        <taxon>Fungi</taxon>
        <taxon>Fungi incertae sedis</taxon>
        <taxon>Olpidiomycota</taxon>
        <taxon>Olpidiomycotina</taxon>
        <taxon>Olpidiomycetes</taxon>
        <taxon>Olpidiales</taxon>
        <taxon>Olpidiaceae</taxon>
        <taxon>Olpidium</taxon>
    </lineage>
</organism>
<comment type="catalytic activity">
    <reaction evidence="2">
        <text>alpha,alpha-trehalose + H2O = alpha-D-glucose + beta-D-glucose</text>
        <dbReference type="Rhea" id="RHEA:32675"/>
        <dbReference type="ChEBI" id="CHEBI:15377"/>
        <dbReference type="ChEBI" id="CHEBI:15903"/>
        <dbReference type="ChEBI" id="CHEBI:16551"/>
        <dbReference type="ChEBI" id="CHEBI:17925"/>
        <dbReference type="EC" id="3.2.1.28"/>
    </reaction>
</comment>
<accession>A0A8H8DHZ1</accession>
<gene>
    <name evidence="3" type="ORF">BJ554DRAFT_738</name>
</gene>
<dbReference type="InterPro" id="IPR012341">
    <property type="entry name" value="6hp_glycosidase-like_sf"/>
</dbReference>
<dbReference type="PANTHER" id="PTHR23403:SF6">
    <property type="entry name" value="CYTOSOLIC NEUTRAL TREHALASE-RELATED"/>
    <property type="match status" value="1"/>
</dbReference>
<sequence length="344" mass="39850">MYGWDSYFEALGLMIDGRLDLAKNMVDNFVYEIKHYGKILNANRSYSLTRSQPPFLTEMSLRVFERLPADREKENVAWLHEAFAAAIREYYEVWMSPPRLDPKTGLSRYHPTGIGMPPETEASHFDHVVEPYAKALGVDVKTYQAMYNDGRAKEPHLDTYFIHDRAVRESGHDTTYRLEKKCADMATIDLQCLLYKYEVDIGTAIRDIFGGRFEMPPARKKKKSGSATPDVETPEPWFERARRRKALIDKYCWNEEKGMYFDYDTRLEEQSVYESVTAFWALWAGCASEAQAARLLDVGLRLFEVVGGLVCGTEHSRGKISLDRPNRQWDYPFGGCARWPLRFR</sequence>
<dbReference type="GO" id="GO:0004555">
    <property type="term" value="F:alpha,alpha-trehalase activity"/>
    <property type="evidence" value="ECO:0007669"/>
    <property type="project" value="UniProtKB-EC"/>
</dbReference>
<dbReference type="Pfam" id="PF01204">
    <property type="entry name" value="Trehalase"/>
    <property type="match status" value="1"/>
</dbReference>
<dbReference type="InterPro" id="IPR001661">
    <property type="entry name" value="Glyco_hydro_37"/>
</dbReference>
<keyword evidence="2 3" id="KW-0378">Hydrolase</keyword>
<dbReference type="PRINTS" id="PR00744">
    <property type="entry name" value="GLHYDRLASE37"/>
</dbReference>
<name>A0A8H8DHZ1_9FUNG</name>
<dbReference type="EMBL" id="JAEFCI010007649">
    <property type="protein sequence ID" value="KAG5458946.1"/>
    <property type="molecule type" value="Genomic_DNA"/>
</dbReference>
<comment type="similarity">
    <text evidence="1 2">Belongs to the glycosyl hydrolase 37 family.</text>
</comment>
<dbReference type="PANTHER" id="PTHR23403">
    <property type="entry name" value="TREHALASE"/>
    <property type="match status" value="1"/>
</dbReference>
<dbReference type="SUPFAM" id="SSF48208">
    <property type="entry name" value="Six-hairpin glycosidases"/>
    <property type="match status" value="1"/>
</dbReference>
<keyword evidence="2" id="KW-0326">Glycosidase</keyword>
<reference evidence="3 4" key="1">
    <citation type="journal article" name="Sci. Rep.">
        <title>Genome-scale phylogenetic analyses confirm Olpidium as the closest living zoosporic fungus to the non-flagellated, terrestrial fungi.</title>
        <authorList>
            <person name="Chang Y."/>
            <person name="Rochon D."/>
            <person name="Sekimoto S."/>
            <person name="Wang Y."/>
            <person name="Chovatia M."/>
            <person name="Sandor L."/>
            <person name="Salamov A."/>
            <person name="Grigoriev I.V."/>
            <person name="Stajich J.E."/>
            <person name="Spatafora J.W."/>
        </authorList>
    </citation>
    <scope>NUCLEOTIDE SEQUENCE [LARGE SCALE GENOMIC DNA]</scope>
    <source>
        <strain evidence="3">S191</strain>
    </source>
</reference>
<comment type="caution">
    <text evidence="3">The sequence shown here is derived from an EMBL/GenBank/DDBJ whole genome shotgun (WGS) entry which is preliminary data.</text>
</comment>
<keyword evidence="4" id="KW-1185">Reference proteome</keyword>
<dbReference type="GO" id="GO:0005993">
    <property type="term" value="P:trehalose catabolic process"/>
    <property type="evidence" value="ECO:0007669"/>
    <property type="project" value="TreeGrafter"/>
</dbReference>
<dbReference type="EC" id="3.2.1.28" evidence="2"/>
<dbReference type="Proteomes" id="UP000673691">
    <property type="component" value="Unassembled WGS sequence"/>
</dbReference>
<dbReference type="AlphaFoldDB" id="A0A8H8DHZ1"/>
<evidence type="ECO:0000256" key="1">
    <source>
        <dbReference type="ARBA" id="ARBA00005615"/>
    </source>
</evidence>
<evidence type="ECO:0000313" key="4">
    <source>
        <dbReference type="Proteomes" id="UP000673691"/>
    </source>
</evidence>
<evidence type="ECO:0000256" key="2">
    <source>
        <dbReference type="RuleBase" id="RU361180"/>
    </source>
</evidence>